<dbReference type="Proteomes" id="UP000615446">
    <property type="component" value="Unassembled WGS sequence"/>
</dbReference>
<feature type="region of interest" description="Disordered" evidence="1">
    <location>
        <begin position="1"/>
        <end position="43"/>
    </location>
</feature>
<comment type="caution">
    <text evidence="2">The sequence shown here is derived from an EMBL/GenBank/DDBJ whole genome shotgun (WGS) entry which is preliminary data.</text>
</comment>
<accession>A0A8H3KUH2</accession>
<feature type="compositionally biased region" description="Low complexity" evidence="1">
    <location>
        <begin position="21"/>
        <end position="35"/>
    </location>
</feature>
<dbReference type="AlphaFoldDB" id="A0A8H3KUH2"/>
<feature type="region of interest" description="Disordered" evidence="1">
    <location>
        <begin position="224"/>
        <end position="247"/>
    </location>
</feature>
<gene>
    <name evidence="2" type="ORF">RCL2_000355500</name>
</gene>
<evidence type="ECO:0000313" key="3">
    <source>
        <dbReference type="Proteomes" id="UP000615446"/>
    </source>
</evidence>
<evidence type="ECO:0000313" key="2">
    <source>
        <dbReference type="EMBL" id="GES76148.1"/>
    </source>
</evidence>
<name>A0A8H3KUH2_9GLOM</name>
<dbReference type="EMBL" id="BLAL01000018">
    <property type="protein sequence ID" value="GES76148.1"/>
    <property type="molecule type" value="Genomic_DNA"/>
</dbReference>
<proteinExistence type="predicted"/>
<sequence length="344" mass="40034">MQRTNSPVEKTLSYKRRNLRSTTNPANNNTTSPANEGQSRDQENFQNSMNKEIQDQHNTNTNKDTIMLDTKNEFTAYGEQHNYAVFTFLKSFKSYENDLEGVINLIRTCFHANDLFIGISSRPVIIGQIPLLILRFNNKIYADVLHNTFNDTLKVTFYKFDKKTVNQQIANYLVKIDKRTIKLVDIEANFSTETIINVFKNTYGSIEKVQKIFKKSFIKPQTTSTFDNNLNSQRQQRQRNNNGKPTKKQLLITFKNQSSADNIFGNNIWYKSIDHINTCDRKSDNISSQSRPFKKSLINRNSNNKISLNSDITKKFKHFLTGNFTIYNNKRPPKQQLQPIFKPQ</sequence>
<organism evidence="2 3">
    <name type="scientific">Rhizophagus clarus</name>
    <dbReference type="NCBI Taxonomy" id="94130"/>
    <lineage>
        <taxon>Eukaryota</taxon>
        <taxon>Fungi</taxon>
        <taxon>Fungi incertae sedis</taxon>
        <taxon>Mucoromycota</taxon>
        <taxon>Glomeromycotina</taxon>
        <taxon>Glomeromycetes</taxon>
        <taxon>Glomerales</taxon>
        <taxon>Glomeraceae</taxon>
        <taxon>Rhizophagus</taxon>
    </lineage>
</organism>
<reference evidence="2" key="1">
    <citation type="submission" date="2019-10" db="EMBL/GenBank/DDBJ databases">
        <title>Conservation and host-specific expression of non-tandemly repeated heterogenous ribosome RNA gene in arbuscular mycorrhizal fungi.</title>
        <authorList>
            <person name="Maeda T."/>
            <person name="Kobayashi Y."/>
            <person name="Nakagawa T."/>
            <person name="Ezawa T."/>
            <person name="Yamaguchi K."/>
            <person name="Bino T."/>
            <person name="Nishimoto Y."/>
            <person name="Shigenobu S."/>
            <person name="Kawaguchi M."/>
        </authorList>
    </citation>
    <scope>NUCLEOTIDE SEQUENCE</scope>
    <source>
        <strain evidence="2">HR1</strain>
    </source>
</reference>
<evidence type="ECO:0000256" key="1">
    <source>
        <dbReference type="SAM" id="MobiDB-lite"/>
    </source>
</evidence>
<protein>
    <submittedName>
        <fullName evidence="2">Uncharacterized protein</fullName>
    </submittedName>
</protein>
<feature type="compositionally biased region" description="Low complexity" evidence="1">
    <location>
        <begin position="228"/>
        <end position="242"/>
    </location>
</feature>